<feature type="domain" description="Fumarylacetoacetase-like C-terminal" evidence="3">
    <location>
        <begin position="77"/>
        <end position="283"/>
    </location>
</feature>
<name>A0A7C4QTT7_9PLAN</name>
<dbReference type="InterPro" id="IPR051121">
    <property type="entry name" value="FAH"/>
</dbReference>
<dbReference type="InterPro" id="IPR036663">
    <property type="entry name" value="Fumarylacetoacetase_C_sf"/>
</dbReference>
<dbReference type="AlphaFoldDB" id="A0A7C4QTT7"/>
<keyword evidence="4" id="KW-0378">Hydrolase</keyword>
<dbReference type="EMBL" id="DSVQ01000006">
    <property type="protein sequence ID" value="HGT38250.1"/>
    <property type="molecule type" value="Genomic_DNA"/>
</dbReference>
<keyword evidence="2" id="KW-0479">Metal-binding</keyword>
<dbReference type="FunFam" id="3.90.850.10:FF:000002">
    <property type="entry name" value="2-hydroxyhepta-2,4-diene-1,7-dioate isomerase"/>
    <property type="match status" value="1"/>
</dbReference>
<organism evidence="4">
    <name type="scientific">Schlesneria paludicola</name>
    <dbReference type="NCBI Taxonomy" id="360056"/>
    <lineage>
        <taxon>Bacteria</taxon>
        <taxon>Pseudomonadati</taxon>
        <taxon>Planctomycetota</taxon>
        <taxon>Planctomycetia</taxon>
        <taxon>Planctomycetales</taxon>
        <taxon>Planctomycetaceae</taxon>
        <taxon>Schlesneria</taxon>
    </lineage>
</organism>
<dbReference type="GO" id="GO:0016787">
    <property type="term" value="F:hydrolase activity"/>
    <property type="evidence" value="ECO:0007669"/>
    <property type="project" value="UniProtKB-KW"/>
</dbReference>
<dbReference type="Gene3D" id="3.90.850.10">
    <property type="entry name" value="Fumarylacetoacetase-like, C-terminal domain"/>
    <property type="match status" value="1"/>
</dbReference>
<dbReference type="GO" id="GO:0016853">
    <property type="term" value="F:isomerase activity"/>
    <property type="evidence" value="ECO:0007669"/>
    <property type="project" value="UniProtKB-ARBA"/>
</dbReference>
<dbReference type="GO" id="GO:0019752">
    <property type="term" value="P:carboxylic acid metabolic process"/>
    <property type="evidence" value="ECO:0007669"/>
    <property type="project" value="UniProtKB-ARBA"/>
</dbReference>
<dbReference type="PANTHER" id="PTHR42796:SF4">
    <property type="entry name" value="FUMARYLACETOACETATE HYDROLASE DOMAIN-CONTAINING PROTEIN 2A"/>
    <property type="match status" value="1"/>
</dbReference>
<reference evidence="4" key="1">
    <citation type="journal article" date="2020" name="mSystems">
        <title>Genome- and Community-Level Interaction Insights into Carbon Utilization and Element Cycling Functions of Hydrothermarchaeota in Hydrothermal Sediment.</title>
        <authorList>
            <person name="Zhou Z."/>
            <person name="Liu Y."/>
            <person name="Xu W."/>
            <person name="Pan J."/>
            <person name="Luo Z.H."/>
            <person name="Li M."/>
        </authorList>
    </citation>
    <scope>NUCLEOTIDE SEQUENCE [LARGE SCALE GENOMIC DNA]</scope>
    <source>
        <strain evidence="4">SpSt-508</strain>
    </source>
</reference>
<comment type="caution">
    <text evidence="4">The sequence shown here is derived from an EMBL/GenBank/DDBJ whole genome shotgun (WGS) entry which is preliminary data.</text>
</comment>
<accession>A0A7C4QTT7</accession>
<dbReference type="SUPFAM" id="SSF56529">
    <property type="entry name" value="FAH"/>
    <property type="match status" value="1"/>
</dbReference>
<protein>
    <submittedName>
        <fullName evidence="4">FAA hydrolase family protein</fullName>
    </submittedName>
</protein>
<dbReference type="InterPro" id="IPR011234">
    <property type="entry name" value="Fumarylacetoacetase-like_C"/>
</dbReference>
<gene>
    <name evidence="4" type="ORF">ENS64_03140</name>
</gene>
<dbReference type="PANTHER" id="PTHR42796">
    <property type="entry name" value="FUMARYLACETOACETATE HYDROLASE DOMAIN-CONTAINING PROTEIN 2A-RELATED"/>
    <property type="match status" value="1"/>
</dbReference>
<sequence>MRLATLITTEGPKLAGGTLDGRWVDLCAVDSQLPPTLRATLAHPEGLMAAAAALAHGLSKGPFLTGSLAAPISDPGKVLCIGLNYRDHAVESGSPIPSEPVVFSKFSQAVIGPEATIVLPRVAHQVDYEAELVVVIGKAGKNIRREAAWQHVAGYTVGNDVSARDWQKGRPGGQWLLGKTPDTFAPIGPWLVTVDEIADPHALRIQLRLNGDTMQNSSTKELIFGIDQLISHISQLVTLQPGDLIFTGTPPGVGSARKPPVFLKPGDTIEVEIEGIGVLRNPVAAEAA</sequence>
<comment type="similarity">
    <text evidence="1">Belongs to the FAH family.</text>
</comment>
<evidence type="ECO:0000256" key="2">
    <source>
        <dbReference type="ARBA" id="ARBA00022723"/>
    </source>
</evidence>
<dbReference type="Pfam" id="PF01557">
    <property type="entry name" value="FAA_hydrolase"/>
    <property type="match status" value="1"/>
</dbReference>
<evidence type="ECO:0000259" key="3">
    <source>
        <dbReference type="Pfam" id="PF01557"/>
    </source>
</evidence>
<proteinExistence type="inferred from homology"/>
<dbReference type="GO" id="GO:0046872">
    <property type="term" value="F:metal ion binding"/>
    <property type="evidence" value="ECO:0007669"/>
    <property type="project" value="UniProtKB-KW"/>
</dbReference>
<evidence type="ECO:0000256" key="1">
    <source>
        <dbReference type="ARBA" id="ARBA00010211"/>
    </source>
</evidence>
<evidence type="ECO:0000313" key="4">
    <source>
        <dbReference type="EMBL" id="HGT38250.1"/>
    </source>
</evidence>